<dbReference type="InterPro" id="IPR004800">
    <property type="entry name" value="KdsD/KpsF-type"/>
</dbReference>
<evidence type="ECO:0000256" key="4">
    <source>
        <dbReference type="PIRNR" id="PIRNR004692"/>
    </source>
</evidence>
<dbReference type="InterPro" id="IPR000644">
    <property type="entry name" value="CBS_dom"/>
</dbReference>
<name>A0A2A4X1Q2_UNCAE</name>
<feature type="site" description="Catalytically relevant" evidence="5">
    <location>
        <position position="180"/>
    </location>
</feature>
<feature type="site" description="Catalytically relevant" evidence="5">
    <location>
        <position position="139"/>
    </location>
</feature>
<feature type="domain" description="CBS" evidence="7">
    <location>
        <begin position="197"/>
        <end position="256"/>
    </location>
</feature>
<organism evidence="9 10">
    <name type="scientific">Aerophobetes bacterium</name>
    <dbReference type="NCBI Taxonomy" id="2030807"/>
    <lineage>
        <taxon>Bacteria</taxon>
        <taxon>Candidatus Aerophobota</taxon>
    </lineage>
</organism>
<dbReference type="PIRSF" id="PIRSF004692">
    <property type="entry name" value="KdsD_KpsF"/>
    <property type="match status" value="1"/>
</dbReference>
<dbReference type="InterPro" id="IPR001347">
    <property type="entry name" value="SIS_dom"/>
</dbReference>
<dbReference type="GO" id="GO:0016853">
    <property type="term" value="F:isomerase activity"/>
    <property type="evidence" value="ECO:0007669"/>
    <property type="project" value="UniProtKB-KW"/>
</dbReference>
<feature type="site" description="Catalytically relevant" evidence="5">
    <location>
        <position position="46"/>
    </location>
</feature>
<dbReference type="GO" id="GO:0005975">
    <property type="term" value="P:carbohydrate metabolic process"/>
    <property type="evidence" value="ECO:0007669"/>
    <property type="project" value="InterPro"/>
</dbReference>
<protein>
    <submittedName>
        <fullName evidence="9">KpsF/GutQ family sugar-phosphate isomerase</fullName>
    </submittedName>
</protein>
<dbReference type="NCBIfam" id="TIGR00393">
    <property type="entry name" value="kpsF"/>
    <property type="match status" value="1"/>
</dbReference>
<feature type="domain" description="SIS" evidence="8">
    <location>
        <begin position="28"/>
        <end position="171"/>
    </location>
</feature>
<accession>A0A2A4X1Q2</accession>
<reference evidence="10" key="1">
    <citation type="submission" date="2017-08" db="EMBL/GenBank/DDBJ databases">
        <title>A dynamic microbial community with high functional redundancy inhabits the cold, oxic subseafloor aquifer.</title>
        <authorList>
            <person name="Tully B.J."/>
            <person name="Wheat C.G."/>
            <person name="Glazer B.T."/>
            <person name="Huber J.A."/>
        </authorList>
    </citation>
    <scope>NUCLEOTIDE SEQUENCE [LARGE SCALE GENOMIC DNA]</scope>
</reference>
<evidence type="ECO:0000256" key="6">
    <source>
        <dbReference type="PROSITE-ProRule" id="PRU00703"/>
    </source>
</evidence>
<dbReference type="Proteomes" id="UP000218775">
    <property type="component" value="Unassembled WGS sequence"/>
</dbReference>
<dbReference type="Gene3D" id="3.10.580.10">
    <property type="entry name" value="CBS-domain"/>
    <property type="match status" value="1"/>
</dbReference>
<keyword evidence="3 6" id="KW-0129">CBS domain</keyword>
<dbReference type="CDD" id="cd05014">
    <property type="entry name" value="SIS_Kpsf"/>
    <property type="match status" value="1"/>
</dbReference>
<keyword evidence="2" id="KW-0677">Repeat</keyword>
<evidence type="ECO:0000256" key="3">
    <source>
        <dbReference type="ARBA" id="ARBA00023122"/>
    </source>
</evidence>
<dbReference type="Pfam" id="PF00571">
    <property type="entry name" value="CBS"/>
    <property type="match status" value="2"/>
</dbReference>
<gene>
    <name evidence="9" type="ORF">COB21_04120</name>
</gene>
<dbReference type="EMBL" id="NVUK01000026">
    <property type="protein sequence ID" value="PCI76622.1"/>
    <property type="molecule type" value="Genomic_DNA"/>
</dbReference>
<dbReference type="AlphaFoldDB" id="A0A2A4X1Q2"/>
<evidence type="ECO:0000259" key="7">
    <source>
        <dbReference type="PROSITE" id="PS51371"/>
    </source>
</evidence>
<evidence type="ECO:0000256" key="5">
    <source>
        <dbReference type="PIRSR" id="PIRSR004692-3"/>
    </source>
</evidence>
<dbReference type="PANTHER" id="PTHR47476:SF2">
    <property type="entry name" value="ARABINOSE 5-PHOSPHATE ISOMERASE-RELATED"/>
    <property type="match status" value="1"/>
</dbReference>
<feature type="domain" description="CBS" evidence="7">
    <location>
        <begin position="265"/>
        <end position="318"/>
    </location>
</feature>
<evidence type="ECO:0000256" key="2">
    <source>
        <dbReference type="ARBA" id="ARBA00022737"/>
    </source>
</evidence>
<dbReference type="CDD" id="cd04604">
    <property type="entry name" value="CBS_pair_SIS_assoc"/>
    <property type="match status" value="1"/>
</dbReference>
<feature type="site" description="Catalytically relevant" evidence="5">
    <location>
        <position position="98"/>
    </location>
</feature>
<evidence type="ECO:0000313" key="9">
    <source>
        <dbReference type="EMBL" id="PCI76622.1"/>
    </source>
</evidence>
<evidence type="ECO:0000313" key="10">
    <source>
        <dbReference type="Proteomes" id="UP000218775"/>
    </source>
</evidence>
<evidence type="ECO:0000256" key="1">
    <source>
        <dbReference type="ARBA" id="ARBA00008165"/>
    </source>
</evidence>
<dbReference type="Gene3D" id="3.40.50.10490">
    <property type="entry name" value="Glucose-6-phosphate isomerase like protein, domain 1"/>
    <property type="match status" value="1"/>
</dbReference>
<dbReference type="SUPFAM" id="SSF54631">
    <property type="entry name" value="CBS-domain pair"/>
    <property type="match status" value="1"/>
</dbReference>
<comment type="caution">
    <text evidence="9">The sequence shown here is derived from an EMBL/GenBank/DDBJ whole genome shotgun (WGS) entry which is preliminary data.</text>
</comment>
<dbReference type="GO" id="GO:1901135">
    <property type="term" value="P:carbohydrate derivative metabolic process"/>
    <property type="evidence" value="ECO:0007669"/>
    <property type="project" value="InterPro"/>
</dbReference>
<sequence>MLEEIFSNYSNQLNYFFKNIDLEKVKEIEQELLSCCGNVVFAGVGKSGIIAEKVAKTLVATGTHAFSLNVLDALHGDIGRLKADDVVVLLSKSGQTRELLDLIPFLKKRGVKILGWTSHRGSLLEKQVDKVIILPMQEEICPFKLAPTTSSTIQLILGHIIAISMMKKKDLLLEEYAENHPAGNIGKKINLSVTDVMRVGEDVPRCLIGTSVKEGLFELTSKCAGCVIVEDLDGEMKGIFTDGDLRRALQSGGSDVLETPIEQLMTKTFVSTNEKMSAFEAMKVMNKNKKVNVLPVLKNKSIIGLIRMHDLVEEGILH</sequence>
<dbReference type="PANTHER" id="PTHR47476">
    <property type="match status" value="1"/>
</dbReference>
<proteinExistence type="inferred from homology"/>
<dbReference type="Pfam" id="PF01380">
    <property type="entry name" value="SIS"/>
    <property type="match status" value="1"/>
</dbReference>
<keyword evidence="9" id="KW-0413">Isomerase</keyword>
<dbReference type="GO" id="GO:0097367">
    <property type="term" value="F:carbohydrate derivative binding"/>
    <property type="evidence" value="ECO:0007669"/>
    <property type="project" value="InterPro"/>
</dbReference>
<dbReference type="InterPro" id="IPR046348">
    <property type="entry name" value="SIS_dom_sf"/>
</dbReference>
<comment type="similarity">
    <text evidence="1 4">Belongs to the SIS family. GutQ/KpsF subfamily.</text>
</comment>
<evidence type="ECO:0000259" key="8">
    <source>
        <dbReference type="PROSITE" id="PS51464"/>
    </source>
</evidence>
<dbReference type="PROSITE" id="PS51371">
    <property type="entry name" value="CBS"/>
    <property type="match status" value="2"/>
</dbReference>
<dbReference type="SUPFAM" id="SSF53697">
    <property type="entry name" value="SIS domain"/>
    <property type="match status" value="1"/>
</dbReference>
<dbReference type="InterPro" id="IPR035474">
    <property type="entry name" value="SIS_Kpsf"/>
</dbReference>
<dbReference type="PROSITE" id="PS51464">
    <property type="entry name" value="SIS"/>
    <property type="match status" value="1"/>
</dbReference>
<dbReference type="InterPro" id="IPR046342">
    <property type="entry name" value="CBS_dom_sf"/>
</dbReference>